<keyword evidence="1" id="KW-0472">Membrane</keyword>
<gene>
    <name evidence="2" type="ORF">FF100_05565</name>
</gene>
<protein>
    <recommendedName>
        <fullName evidence="4">VanZ like family protein</fullName>
    </recommendedName>
</protein>
<feature type="transmembrane region" description="Helical" evidence="1">
    <location>
        <begin position="98"/>
        <end position="116"/>
    </location>
</feature>
<dbReference type="AlphaFoldDB" id="A0A5C4LKT3"/>
<reference evidence="2 3" key="1">
    <citation type="submission" date="2019-06" db="EMBL/GenBank/DDBJ databases">
        <title>Genome of Methylobacterium sp. 17Sr1-39.</title>
        <authorList>
            <person name="Seo T."/>
        </authorList>
    </citation>
    <scope>NUCLEOTIDE SEQUENCE [LARGE SCALE GENOMIC DNA]</scope>
    <source>
        <strain evidence="2 3">17Sr1-39</strain>
    </source>
</reference>
<evidence type="ECO:0000313" key="2">
    <source>
        <dbReference type="EMBL" id="TNC15034.1"/>
    </source>
</evidence>
<evidence type="ECO:0000313" key="3">
    <source>
        <dbReference type="Proteomes" id="UP000305267"/>
    </source>
</evidence>
<keyword evidence="3" id="KW-1185">Reference proteome</keyword>
<comment type="caution">
    <text evidence="2">The sequence shown here is derived from an EMBL/GenBank/DDBJ whole genome shotgun (WGS) entry which is preliminary data.</text>
</comment>
<dbReference type="Proteomes" id="UP000305267">
    <property type="component" value="Unassembled WGS sequence"/>
</dbReference>
<evidence type="ECO:0000256" key="1">
    <source>
        <dbReference type="SAM" id="Phobius"/>
    </source>
</evidence>
<keyword evidence="1" id="KW-0812">Transmembrane</keyword>
<dbReference type="EMBL" id="VDDA01000002">
    <property type="protein sequence ID" value="TNC15034.1"/>
    <property type="molecule type" value="Genomic_DNA"/>
</dbReference>
<organism evidence="2 3">
    <name type="scientific">Methylobacterium terricola</name>
    <dbReference type="NCBI Taxonomy" id="2583531"/>
    <lineage>
        <taxon>Bacteria</taxon>
        <taxon>Pseudomonadati</taxon>
        <taxon>Pseudomonadota</taxon>
        <taxon>Alphaproteobacteria</taxon>
        <taxon>Hyphomicrobiales</taxon>
        <taxon>Methylobacteriaceae</taxon>
        <taxon>Methylobacterium</taxon>
    </lineage>
</organism>
<proteinExistence type="predicted"/>
<feature type="transmembrane region" description="Helical" evidence="1">
    <location>
        <begin position="67"/>
        <end position="86"/>
    </location>
</feature>
<feature type="transmembrane region" description="Helical" evidence="1">
    <location>
        <begin position="12"/>
        <end position="30"/>
    </location>
</feature>
<sequence length="131" mass="13400">MIASFARADLRRIARGAGLACLPVLVWLSWIPKAWETRTGAAGQSEHLVAYAGTAVLLGLGYSRVPAWRLGLSLILLAAVLEFGQLQVPGRTAQVVDFAASAGGALIGLGAARALGLAARALAGRRIAAGA</sequence>
<name>A0A5C4LKT3_9HYPH</name>
<evidence type="ECO:0008006" key="4">
    <source>
        <dbReference type="Google" id="ProtNLM"/>
    </source>
</evidence>
<dbReference type="OrthoDB" id="8452633at2"/>
<accession>A0A5C4LKT3</accession>
<feature type="transmembrane region" description="Helical" evidence="1">
    <location>
        <begin position="42"/>
        <end position="60"/>
    </location>
</feature>
<keyword evidence="1" id="KW-1133">Transmembrane helix</keyword>
<dbReference type="RefSeq" id="WP_139034573.1">
    <property type="nucleotide sequence ID" value="NZ_VDDA01000002.1"/>
</dbReference>